<proteinExistence type="predicted"/>
<dbReference type="InterPro" id="IPR002763">
    <property type="entry name" value="DUF72"/>
</dbReference>
<dbReference type="SUPFAM" id="SSF117396">
    <property type="entry name" value="TM1631-like"/>
    <property type="match status" value="1"/>
</dbReference>
<organism evidence="1 2">
    <name type="scientific">Pseudorhodoferax aquiterrae</name>
    <dbReference type="NCBI Taxonomy" id="747304"/>
    <lineage>
        <taxon>Bacteria</taxon>
        <taxon>Pseudomonadati</taxon>
        <taxon>Pseudomonadota</taxon>
        <taxon>Betaproteobacteria</taxon>
        <taxon>Burkholderiales</taxon>
        <taxon>Comamonadaceae</taxon>
    </lineage>
</organism>
<dbReference type="RefSeq" id="WP_189687267.1">
    <property type="nucleotide sequence ID" value="NZ_BMYK01000006.1"/>
</dbReference>
<dbReference type="PANTHER" id="PTHR30348:SF14">
    <property type="entry name" value="BLR8050 PROTEIN"/>
    <property type="match status" value="1"/>
</dbReference>
<dbReference type="Gene3D" id="3.20.20.410">
    <property type="entry name" value="Protein of unknown function UPF0759"/>
    <property type="match status" value="1"/>
</dbReference>
<reference evidence="2" key="1">
    <citation type="journal article" date="2019" name="Int. J. Syst. Evol. Microbiol.">
        <title>The Global Catalogue of Microorganisms (GCM) 10K type strain sequencing project: providing services to taxonomists for standard genome sequencing and annotation.</title>
        <authorList>
            <consortium name="The Broad Institute Genomics Platform"/>
            <consortium name="The Broad Institute Genome Sequencing Center for Infectious Disease"/>
            <person name="Wu L."/>
            <person name="Ma J."/>
        </authorList>
    </citation>
    <scope>NUCLEOTIDE SEQUENCE [LARGE SCALE GENOMIC DNA]</scope>
    <source>
        <strain evidence="2">KCTC 23314</strain>
    </source>
</reference>
<name>A0ABQ3G0Y7_9BURK</name>
<evidence type="ECO:0000313" key="1">
    <source>
        <dbReference type="EMBL" id="GHC82039.1"/>
    </source>
</evidence>
<evidence type="ECO:0000313" key="2">
    <source>
        <dbReference type="Proteomes" id="UP000626210"/>
    </source>
</evidence>
<keyword evidence="2" id="KW-1185">Reference proteome</keyword>
<sequence length="348" mass="37668">MQDRLFPEAEALPPAAAPPAVAAPRSRLRQVRPAPWPAALADLAARLPARLHLGTSSWSFPGWDGLVWEGEYTESMLARRGLATYAQHPLMRAVSLDRAFYQPLTVAQYAAYAEQVPADFRFVVKAPSVVADALVRREDGQGMRANTGFLDPGLAWSAFVEPALQGLGAKAGALVFQLSPLAPAMLGRMSHWIERLQAMLAALPPLAQLRAQAPDLVIAVEVRNAEWLTPAFAQALREGGATYCLGGHAKLPPMAEQLPVLRALWPGPMVCRWNLNRLHGAYGYEDAKALYLPFDKLVDPDLETREVLARVARATTAAGHHAYLTVGNKAEGSAPLSVEAMARLLAQP</sequence>
<dbReference type="Pfam" id="PF01904">
    <property type="entry name" value="DUF72"/>
    <property type="match status" value="1"/>
</dbReference>
<accession>A0ABQ3G0Y7</accession>
<protein>
    <recommendedName>
        <fullName evidence="3">DUF72 domain-containing protein</fullName>
    </recommendedName>
</protein>
<dbReference type="InterPro" id="IPR036520">
    <property type="entry name" value="UPF0759_sf"/>
</dbReference>
<evidence type="ECO:0008006" key="3">
    <source>
        <dbReference type="Google" id="ProtNLM"/>
    </source>
</evidence>
<comment type="caution">
    <text evidence="1">The sequence shown here is derived from an EMBL/GenBank/DDBJ whole genome shotgun (WGS) entry which is preliminary data.</text>
</comment>
<gene>
    <name evidence="1" type="ORF">GCM10007320_24900</name>
</gene>
<dbReference type="PANTHER" id="PTHR30348">
    <property type="entry name" value="UNCHARACTERIZED PROTEIN YECE"/>
    <property type="match status" value="1"/>
</dbReference>
<dbReference type="EMBL" id="BMYK01000006">
    <property type="protein sequence ID" value="GHC82039.1"/>
    <property type="molecule type" value="Genomic_DNA"/>
</dbReference>
<dbReference type="Proteomes" id="UP000626210">
    <property type="component" value="Unassembled WGS sequence"/>
</dbReference>